<dbReference type="PANTHER" id="PTHR19302:SF33">
    <property type="entry name" value="GAMMA-TUBULIN COMPLEX COMPONENT 5"/>
    <property type="match status" value="1"/>
</dbReference>
<evidence type="ECO:0000256" key="1">
    <source>
        <dbReference type="ARBA" id="ARBA00022490"/>
    </source>
</evidence>
<accession>A0A8J5QQQ9</accession>
<dbReference type="InterPro" id="IPR041470">
    <property type="entry name" value="GCP_N"/>
</dbReference>
<keyword evidence="9" id="KW-1185">Reference proteome</keyword>
<feature type="domain" description="Gamma tubulin complex component protein N-terminal" evidence="7">
    <location>
        <begin position="179"/>
        <end position="446"/>
    </location>
</feature>
<comment type="subcellular location">
    <subcellularLocation>
        <location evidence="4">Cytoplasm</location>
        <location evidence="4">Cytoskeleton</location>
        <location evidence="4">Microtubule organizing center</location>
    </subcellularLocation>
</comment>
<name>A0A8J5QQQ9_9ASCO</name>
<organism evidence="8 9">
    <name type="scientific">[Candida] subhashii</name>
    <dbReference type="NCBI Taxonomy" id="561895"/>
    <lineage>
        <taxon>Eukaryota</taxon>
        <taxon>Fungi</taxon>
        <taxon>Dikarya</taxon>
        <taxon>Ascomycota</taxon>
        <taxon>Saccharomycotina</taxon>
        <taxon>Pichiomycetes</taxon>
        <taxon>Debaryomycetaceae</taxon>
        <taxon>Spathaspora</taxon>
    </lineage>
</organism>
<evidence type="ECO:0000259" key="7">
    <source>
        <dbReference type="Pfam" id="PF17681"/>
    </source>
</evidence>
<evidence type="ECO:0000313" key="8">
    <source>
        <dbReference type="EMBL" id="KAG7664875.1"/>
    </source>
</evidence>
<dbReference type="Pfam" id="PF17681">
    <property type="entry name" value="GCP_N_terminal"/>
    <property type="match status" value="1"/>
</dbReference>
<reference evidence="8 9" key="1">
    <citation type="journal article" date="2021" name="DNA Res.">
        <title>Genome analysis of Candida subhashii reveals its hybrid nature and dual mitochondrial genome conformations.</title>
        <authorList>
            <person name="Mixao V."/>
            <person name="Hegedusova E."/>
            <person name="Saus E."/>
            <person name="Pryszcz L.P."/>
            <person name="Cillingova A."/>
            <person name="Nosek J."/>
            <person name="Gabaldon T."/>
        </authorList>
    </citation>
    <scope>NUCLEOTIDE SEQUENCE [LARGE SCALE GENOMIC DNA]</scope>
    <source>
        <strain evidence="8 9">CBS 10753</strain>
    </source>
</reference>
<dbReference type="GO" id="GO:0000930">
    <property type="term" value="C:gamma-tubulin complex"/>
    <property type="evidence" value="ECO:0007669"/>
    <property type="project" value="TreeGrafter"/>
</dbReference>
<keyword evidence="2 4" id="KW-0493">Microtubule</keyword>
<protein>
    <recommendedName>
        <fullName evidence="4">Spindle pole body component</fullName>
    </recommendedName>
</protein>
<evidence type="ECO:0000256" key="2">
    <source>
        <dbReference type="ARBA" id="ARBA00022701"/>
    </source>
</evidence>
<dbReference type="InterPro" id="IPR007259">
    <property type="entry name" value="GCP"/>
</dbReference>
<dbReference type="Proteomes" id="UP000694255">
    <property type="component" value="Unassembled WGS sequence"/>
</dbReference>
<dbReference type="PANTHER" id="PTHR19302">
    <property type="entry name" value="GAMMA TUBULIN COMPLEX PROTEIN"/>
    <property type="match status" value="1"/>
</dbReference>
<dbReference type="GO" id="GO:0031122">
    <property type="term" value="P:cytoplasmic microtubule organization"/>
    <property type="evidence" value="ECO:0007669"/>
    <property type="project" value="TreeGrafter"/>
</dbReference>
<dbReference type="EMBL" id="JAGSYN010000059">
    <property type="protein sequence ID" value="KAG7664875.1"/>
    <property type="molecule type" value="Genomic_DNA"/>
</dbReference>
<comment type="caution">
    <text evidence="8">The sequence shown here is derived from an EMBL/GenBank/DDBJ whole genome shotgun (WGS) entry which is preliminary data.</text>
</comment>
<dbReference type="AlphaFoldDB" id="A0A8J5QQQ9"/>
<keyword evidence="1 4" id="KW-0963">Cytoplasm</keyword>
<proteinExistence type="inferred from homology"/>
<dbReference type="GO" id="GO:0043015">
    <property type="term" value="F:gamma-tubulin binding"/>
    <property type="evidence" value="ECO:0007669"/>
    <property type="project" value="InterPro"/>
</dbReference>
<evidence type="ECO:0000313" key="9">
    <source>
        <dbReference type="Proteomes" id="UP000694255"/>
    </source>
</evidence>
<feature type="domain" description="Gamma tubulin complex component C-terminal" evidence="6">
    <location>
        <begin position="461"/>
        <end position="746"/>
    </location>
</feature>
<dbReference type="Pfam" id="PF04130">
    <property type="entry name" value="GCP_C_terminal"/>
    <property type="match status" value="1"/>
</dbReference>
<dbReference type="RefSeq" id="XP_049265107.1">
    <property type="nucleotide sequence ID" value="XM_049405234.1"/>
</dbReference>
<sequence>MALDKIQLIKVYSQRLVKSLIPSEYGEEFINSITEQFQAIILNTQPESYDLQSVINEYKAHFLNNGLTSEWSIFQNILSSLSKSKSMDQICNYLVFFNELRNKDDPLLQRHLGARGSFSSPHHQQSRFHPYQQQSQSHSSHNILPEQSFSHNDTITDIPMPLNELIKPYYNTLDEDLILKYLSYTLLGLDSKLFKFGNNHQIEIPSEINDCYISLLTQIFQLAMSYRDSRELVDKYRGSLGSAIKNAFVTLVEIKLSEYANDVNELFTTKPPTILFVDQRLTAWQFKLRILYKLLIRLDEVNGYDFLCRIYKFTKSDDLLIQELTQFFFDEIVKNYYNIIEHWILKGELVDEHQEFFISFNTDENEFNKIIQFDKSKIPSFLPLSEKIFQIGKTIIFLNKYCQELRWLLQFHTKYSNIIYVENQGLSSMSQEQFKDMINSQYTAILNYFTEIIHGTNKFLYHLTNFKRFYLMYDNHFIESLIIESNPLFHQLNTHIKSNHLLEILHSATKLSNIQDLEICNRLNARFLNMEESIAWEVFTIEYRIDELSLNFLIESQMVNYLKIFHFLWKLKHMSYLLNETYRSFTQLHKSIGNKDKTKIKKWIRTIMGTQFNMNKMLNKIIEYISFSIIEKSFKQFIIDKLFKNQKNEDLLLNRGFPDIPHPFPEPKFNVNVLTIDEIINLHQSYLTSITKSKILDDQSRGKKSGETYISHIYNLLEIIFNYTKTAHEIHDLISQFNLLLEAQDDSTALEDDLVALEYKIRTMVEDLYHGVYIKEYVGVLNVFKEDLKWDFDLKELSKSLM</sequence>
<evidence type="ECO:0000256" key="5">
    <source>
        <dbReference type="SAM" id="MobiDB-lite"/>
    </source>
</evidence>
<feature type="region of interest" description="Disordered" evidence="5">
    <location>
        <begin position="117"/>
        <end position="141"/>
    </location>
</feature>
<evidence type="ECO:0000256" key="4">
    <source>
        <dbReference type="RuleBase" id="RU363050"/>
    </source>
</evidence>
<evidence type="ECO:0000259" key="6">
    <source>
        <dbReference type="Pfam" id="PF04130"/>
    </source>
</evidence>
<gene>
    <name evidence="8" type="ORF">J8A68_001568</name>
</gene>
<dbReference type="OrthoDB" id="5860513at2759"/>
<dbReference type="GO" id="GO:0051011">
    <property type="term" value="F:microtubule minus-end binding"/>
    <property type="evidence" value="ECO:0007669"/>
    <property type="project" value="TreeGrafter"/>
</dbReference>
<feature type="compositionally biased region" description="Low complexity" evidence="5">
    <location>
        <begin position="132"/>
        <end position="141"/>
    </location>
</feature>
<evidence type="ECO:0000256" key="3">
    <source>
        <dbReference type="ARBA" id="ARBA00023212"/>
    </source>
</evidence>
<dbReference type="GO" id="GO:0007020">
    <property type="term" value="P:microtubule nucleation"/>
    <property type="evidence" value="ECO:0007669"/>
    <property type="project" value="InterPro"/>
</dbReference>
<dbReference type="GO" id="GO:0051225">
    <property type="term" value="P:spindle assembly"/>
    <property type="evidence" value="ECO:0007669"/>
    <property type="project" value="TreeGrafter"/>
</dbReference>
<keyword evidence="3 4" id="KW-0206">Cytoskeleton</keyword>
<dbReference type="InterPro" id="IPR040457">
    <property type="entry name" value="GCP_C"/>
</dbReference>
<dbReference type="GO" id="GO:0000922">
    <property type="term" value="C:spindle pole"/>
    <property type="evidence" value="ECO:0007669"/>
    <property type="project" value="InterPro"/>
</dbReference>
<comment type="similarity">
    <text evidence="4">Belongs to the TUBGCP family.</text>
</comment>
<dbReference type="GO" id="GO:0005874">
    <property type="term" value="C:microtubule"/>
    <property type="evidence" value="ECO:0007669"/>
    <property type="project" value="UniProtKB-KW"/>
</dbReference>
<dbReference type="GO" id="GO:0000278">
    <property type="term" value="P:mitotic cell cycle"/>
    <property type="evidence" value="ECO:0007669"/>
    <property type="project" value="TreeGrafter"/>
</dbReference>
<dbReference type="GeneID" id="73468369"/>
<dbReference type="GO" id="GO:0051321">
    <property type="term" value="P:meiotic cell cycle"/>
    <property type="evidence" value="ECO:0007669"/>
    <property type="project" value="TreeGrafter"/>
</dbReference>